<organism evidence="10 11">
    <name type="scientific">Timema podura</name>
    <name type="common">Walking stick</name>
    <dbReference type="NCBI Taxonomy" id="61482"/>
    <lineage>
        <taxon>Eukaryota</taxon>
        <taxon>Metazoa</taxon>
        <taxon>Ecdysozoa</taxon>
        <taxon>Arthropoda</taxon>
        <taxon>Hexapoda</taxon>
        <taxon>Insecta</taxon>
        <taxon>Pterygota</taxon>
        <taxon>Neoptera</taxon>
        <taxon>Polyneoptera</taxon>
        <taxon>Phasmatodea</taxon>
        <taxon>Timematodea</taxon>
        <taxon>Timematoidea</taxon>
        <taxon>Timematidae</taxon>
        <taxon>Timema</taxon>
    </lineage>
</organism>
<keyword evidence="8" id="KW-0687">Ribonucleoprotein</keyword>
<accession>A0ABN7NY56</accession>
<dbReference type="Proteomes" id="UP001153148">
    <property type="component" value="Unassembled WGS sequence"/>
</dbReference>
<dbReference type="PANTHER" id="PTHR12860:SF0">
    <property type="entry name" value="SIGNAL RECOGNITION PARTICLE SUBUNIT SRP68"/>
    <property type="match status" value="1"/>
</dbReference>
<protein>
    <recommendedName>
        <fullName evidence="9">Signal recognition particle subunit SRP68</fullName>
    </recommendedName>
</protein>
<evidence type="ECO:0000256" key="3">
    <source>
        <dbReference type="ARBA" id="ARBA00009352"/>
    </source>
</evidence>
<keyword evidence="7" id="KW-0539">Nucleus</keyword>
<evidence type="ECO:0000256" key="2">
    <source>
        <dbReference type="ARBA" id="ARBA00004604"/>
    </source>
</evidence>
<dbReference type="InterPro" id="IPR038253">
    <property type="entry name" value="SRP68_N_sf"/>
</dbReference>
<evidence type="ECO:0000256" key="1">
    <source>
        <dbReference type="ARBA" id="ARBA00004496"/>
    </source>
</evidence>
<name>A0ABN7NY56_TIMPD</name>
<comment type="caution">
    <text evidence="10">The sequence shown here is derived from an EMBL/GenBank/DDBJ whole genome shotgun (WGS) entry which is preliminary data.</text>
</comment>
<comment type="similarity">
    <text evidence="3">Belongs to the SRP68 family.</text>
</comment>
<evidence type="ECO:0000256" key="9">
    <source>
        <dbReference type="ARBA" id="ARBA00029498"/>
    </source>
</evidence>
<reference evidence="10" key="1">
    <citation type="submission" date="2021-03" db="EMBL/GenBank/DDBJ databases">
        <authorList>
            <person name="Tran Van P."/>
        </authorList>
    </citation>
    <scope>NUCLEOTIDE SEQUENCE</scope>
</reference>
<gene>
    <name evidence="10" type="ORF">TPAB3V08_LOCUS6439</name>
</gene>
<evidence type="ECO:0000313" key="11">
    <source>
        <dbReference type="Proteomes" id="UP001153148"/>
    </source>
</evidence>
<keyword evidence="5" id="KW-0694">RNA-binding</keyword>
<evidence type="ECO:0000313" key="10">
    <source>
        <dbReference type="EMBL" id="CAG2059476.1"/>
    </source>
</evidence>
<dbReference type="InterPro" id="IPR026258">
    <property type="entry name" value="SRP68"/>
</dbReference>
<evidence type="ECO:0000256" key="8">
    <source>
        <dbReference type="ARBA" id="ARBA00023274"/>
    </source>
</evidence>
<dbReference type="Gene3D" id="1.10.3450.40">
    <property type="entry name" value="Signal recognition particle, SRP68 subunit, RNA-binding domain"/>
    <property type="match status" value="2"/>
</dbReference>
<keyword evidence="11" id="KW-1185">Reference proteome</keyword>
<comment type="subcellular location">
    <subcellularLocation>
        <location evidence="1">Cytoplasm</location>
    </subcellularLocation>
    <subcellularLocation>
        <location evidence="2">Nucleus</location>
        <location evidence="2">Nucleolus</location>
    </subcellularLocation>
</comment>
<evidence type="ECO:0000256" key="5">
    <source>
        <dbReference type="ARBA" id="ARBA00022884"/>
    </source>
</evidence>
<evidence type="ECO:0000256" key="4">
    <source>
        <dbReference type="ARBA" id="ARBA00022490"/>
    </source>
</evidence>
<dbReference type="InterPro" id="IPR036045">
    <property type="entry name" value="Sec1-like_sf"/>
</dbReference>
<dbReference type="Pfam" id="PF16969">
    <property type="entry name" value="SRP68"/>
    <property type="match status" value="2"/>
</dbReference>
<sequence length="466" mass="53457">MAIHAGSDKEATLNCSDKRDTAPILKIIKDAQQQHGLRHSDYQRYRGYCSRRIRRLRKVLHTTQGDRRHFKRKDINEAMLKDESVKCYKLDSADSKWRESLDKHIDEVFEVLTSLSEKNEEVTKVNDRGSALETTSLQDAINNIIIGGLPKVTDECVVDLVIKLGIELGVKVEPTDIDTAQRLQDKQSSVPSIIVKFTRRSINKHKLKHVNSTKLVNAAGHPLYVSEHLTPLNNLWFYQARKLGDDGAYKYCWVKNDKIFLRSDDNSATIRYLYIPLMMSERAWSYAMQLRQEANTEPRKKFHLVSRLRKATTYALQLQSLCESSKCDARSKLEAKAYVAWITGSLQFELQLWRPAMENLKKAQVVYEKLATALPEEDQVLYKQRVEELSPSLRYCAYNIGDDSSIDDLLELRSHGQGDLLANLDVRPPLGALLSYFVPKVDTIRSTVNLGLWDSIARDLDLCWIK</sequence>
<evidence type="ECO:0000256" key="6">
    <source>
        <dbReference type="ARBA" id="ARBA00023135"/>
    </source>
</evidence>
<dbReference type="SUPFAM" id="SSF56815">
    <property type="entry name" value="Sec1/munc18-like (SM) proteins"/>
    <property type="match status" value="1"/>
</dbReference>
<proteinExistence type="inferred from homology"/>
<evidence type="ECO:0000256" key="7">
    <source>
        <dbReference type="ARBA" id="ARBA00023242"/>
    </source>
</evidence>
<keyword evidence="6" id="KW-0733">Signal recognition particle</keyword>
<dbReference type="EMBL" id="CAJPIN010009666">
    <property type="protein sequence ID" value="CAG2059476.1"/>
    <property type="molecule type" value="Genomic_DNA"/>
</dbReference>
<dbReference type="PANTHER" id="PTHR12860">
    <property type="entry name" value="SIGNAL RECOGNITION PARTICLE 68 KDA PROTEIN"/>
    <property type="match status" value="1"/>
</dbReference>
<keyword evidence="4" id="KW-0963">Cytoplasm</keyword>